<dbReference type="InterPro" id="IPR023032">
    <property type="entry name" value="tRNA_MAMT_biosynth_bifunc_MnmC"/>
</dbReference>
<evidence type="ECO:0000256" key="10">
    <source>
        <dbReference type="HAMAP-Rule" id="MF_01102"/>
    </source>
</evidence>
<dbReference type="InterPro" id="IPR036188">
    <property type="entry name" value="FAD/NAD-bd_sf"/>
</dbReference>
<evidence type="ECO:0000256" key="6">
    <source>
        <dbReference type="ARBA" id="ARBA00022694"/>
    </source>
</evidence>
<evidence type="ECO:0000313" key="15">
    <source>
        <dbReference type="Proteomes" id="UP000249203"/>
    </source>
</evidence>
<dbReference type="InterPro" id="IPR008471">
    <property type="entry name" value="MnmC-like_methylTransf"/>
</dbReference>
<dbReference type="Gene3D" id="3.30.9.10">
    <property type="entry name" value="D-Amino Acid Oxidase, subunit A, domain 2"/>
    <property type="match status" value="1"/>
</dbReference>
<dbReference type="NCBIfam" id="NF033855">
    <property type="entry name" value="tRNA_MNMC2"/>
    <property type="match status" value="1"/>
</dbReference>
<dbReference type="HAMAP" id="MF_01102">
    <property type="entry name" value="MnmC"/>
    <property type="match status" value="1"/>
</dbReference>
<name>A0A327WXG4_9GAMM</name>
<dbReference type="GO" id="GO:0032259">
    <property type="term" value="P:methylation"/>
    <property type="evidence" value="ECO:0007669"/>
    <property type="project" value="UniProtKB-KW"/>
</dbReference>
<evidence type="ECO:0000259" key="11">
    <source>
        <dbReference type="Pfam" id="PF01266"/>
    </source>
</evidence>
<dbReference type="OrthoDB" id="9786494at2"/>
<dbReference type="InterPro" id="IPR006076">
    <property type="entry name" value="FAD-dep_OxRdtase"/>
</dbReference>
<dbReference type="EMBL" id="QLMD01000007">
    <property type="protein sequence ID" value="RAJ96904.1"/>
    <property type="molecule type" value="Genomic_DNA"/>
</dbReference>
<evidence type="ECO:0000256" key="5">
    <source>
        <dbReference type="ARBA" id="ARBA00022691"/>
    </source>
</evidence>
<dbReference type="EMBL" id="PIPK01000007">
    <property type="protein sequence ID" value="RUO24158.1"/>
    <property type="molecule type" value="Genomic_DNA"/>
</dbReference>
<evidence type="ECO:0000256" key="8">
    <source>
        <dbReference type="ARBA" id="ARBA00023002"/>
    </source>
</evidence>
<proteinExistence type="inferred from homology"/>
<keyword evidence="3 10" id="KW-0285">Flavoprotein</keyword>
<dbReference type="Gene3D" id="3.50.50.60">
    <property type="entry name" value="FAD/NAD(P)-binding domain"/>
    <property type="match status" value="1"/>
</dbReference>
<dbReference type="Proteomes" id="UP000287865">
    <property type="component" value="Unassembled WGS sequence"/>
</dbReference>
<evidence type="ECO:0000256" key="1">
    <source>
        <dbReference type="ARBA" id="ARBA00022490"/>
    </source>
</evidence>
<dbReference type="GO" id="GO:0002097">
    <property type="term" value="P:tRNA wobble base modification"/>
    <property type="evidence" value="ECO:0007669"/>
    <property type="project" value="UniProtKB-UniRule"/>
</dbReference>
<feature type="region of interest" description="FAD-dependent cmnm(5)s(2)U34 oxidoreductase" evidence="10">
    <location>
        <begin position="259"/>
        <end position="633"/>
    </location>
</feature>
<organism evidence="13 15">
    <name type="scientific">Aliidiomarina maris</name>
    <dbReference type="NCBI Taxonomy" id="531312"/>
    <lineage>
        <taxon>Bacteria</taxon>
        <taxon>Pseudomonadati</taxon>
        <taxon>Pseudomonadota</taxon>
        <taxon>Gammaproteobacteria</taxon>
        <taxon>Alteromonadales</taxon>
        <taxon>Idiomarinaceae</taxon>
        <taxon>Aliidiomarina</taxon>
    </lineage>
</organism>
<feature type="domain" description="MnmC-like methyltransferase" evidence="12">
    <location>
        <begin position="114"/>
        <end position="238"/>
    </location>
</feature>
<reference evidence="13 15" key="2">
    <citation type="submission" date="2018-06" db="EMBL/GenBank/DDBJ databases">
        <title>Genomic Encyclopedia of Type Strains, Phase III (KMG-III): the genomes of soil and plant-associated and newly described type strains.</title>
        <authorList>
            <person name="Whitman W."/>
        </authorList>
    </citation>
    <scope>NUCLEOTIDE SEQUENCE [LARGE SCALE GENOMIC DNA]</scope>
    <source>
        <strain evidence="13 15">CGMCC 1.15366</strain>
    </source>
</reference>
<comment type="similarity">
    <text evidence="10">In the C-terminal section; belongs to the DAO family.</text>
</comment>
<keyword evidence="1 10" id="KW-0963">Cytoplasm</keyword>
<feature type="domain" description="FAD dependent oxidoreductase" evidence="11">
    <location>
        <begin position="255"/>
        <end position="608"/>
    </location>
</feature>
<dbReference type="Pfam" id="PF05430">
    <property type="entry name" value="Methyltransf_30"/>
    <property type="match status" value="1"/>
</dbReference>
<dbReference type="Proteomes" id="UP000249203">
    <property type="component" value="Unassembled WGS sequence"/>
</dbReference>
<keyword evidence="4 10" id="KW-0808">Transferase</keyword>
<dbReference type="EC" id="2.1.1.61" evidence="10"/>
<gene>
    <name evidence="10" type="primary">mnmC</name>
    <name evidence="13" type="ORF">B0I24_107119</name>
    <name evidence="14" type="ORF">CWE07_08685</name>
</gene>
<accession>A0A327WXG4</accession>
<evidence type="ECO:0000259" key="12">
    <source>
        <dbReference type="Pfam" id="PF05430"/>
    </source>
</evidence>
<feature type="region of interest" description="tRNA (mnm(5)s(2)U34)-methyltransferase" evidence="10">
    <location>
        <begin position="1"/>
        <end position="239"/>
    </location>
</feature>
<dbReference type="SUPFAM" id="SSF51905">
    <property type="entry name" value="FAD/NAD(P)-binding domain"/>
    <property type="match status" value="1"/>
</dbReference>
<keyword evidence="16" id="KW-1185">Reference proteome</keyword>
<comment type="catalytic activity">
    <reaction evidence="10">
        <text>5-aminomethyl-2-thiouridine(34) in tRNA + S-adenosyl-L-methionine = 5-methylaminomethyl-2-thiouridine(34) in tRNA + S-adenosyl-L-homocysteine + H(+)</text>
        <dbReference type="Rhea" id="RHEA:19569"/>
        <dbReference type="Rhea" id="RHEA-COMP:10195"/>
        <dbReference type="Rhea" id="RHEA-COMP:10197"/>
        <dbReference type="ChEBI" id="CHEBI:15378"/>
        <dbReference type="ChEBI" id="CHEBI:57856"/>
        <dbReference type="ChEBI" id="CHEBI:59789"/>
        <dbReference type="ChEBI" id="CHEBI:74454"/>
        <dbReference type="ChEBI" id="CHEBI:74455"/>
        <dbReference type="EC" id="2.1.1.61"/>
    </reaction>
</comment>
<dbReference type="PANTHER" id="PTHR13847">
    <property type="entry name" value="SARCOSINE DEHYDROGENASE-RELATED"/>
    <property type="match status" value="1"/>
</dbReference>
<dbReference type="GO" id="GO:0004808">
    <property type="term" value="F:tRNA (5-methylaminomethyl-2-thiouridylate)(34)-methyltransferase activity"/>
    <property type="evidence" value="ECO:0007669"/>
    <property type="project" value="UniProtKB-EC"/>
</dbReference>
<comment type="caution">
    <text evidence="13">The sequence shown here is derived from an EMBL/GenBank/DDBJ whole genome shotgun (WGS) entry which is preliminary data.</text>
</comment>
<comment type="cofactor">
    <cofactor evidence="10">
        <name>FAD</name>
        <dbReference type="ChEBI" id="CHEBI:57692"/>
    </cofactor>
</comment>
<dbReference type="PANTHER" id="PTHR13847:SF283">
    <property type="entry name" value="TRNA 5-METHYLAMINOMETHYL-2-THIOURIDINE BIOSYNTHESIS BIFUNCTIONAL PROTEIN MNMC"/>
    <property type="match status" value="1"/>
</dbReference>
<keyword evidence="8 10" id="KW-0560">Oxidoreductase</keyword>
<keyword evidence="9 10" id="KW-0511">Multifunctional enzyme</keyword>
<reference evidence="14 16" key="1">
    <citation type="journal article" date="2018" name="Front. Microbiol.">
        <title>Genome-Based Analysis Reveals the Taxonomy and Diversity of the Family Idiomarinaceae.</title>
        <authorList>
            <person name="Liu Y."/>
            <person name="Lai Q."/>
            <person name="Shao Z."/>
        </authorList>
    </citation>
    <scope>NUCLEOTIDE SEQUENCE [LARGE SCALE GENOMIC DNA]</scope>
    <source>
        <strain evidence="14 16">CF12-14</strain>
    </source>
</reference>
<protein>
    <recommendedName>
        <fullName evidence="10">tRNA 5-methylaminomethyl-2-thiouridine biosynthesis bifunctional protein MnmC</fullName>
        <shortName evidence="10">tRNA mnm(5)s(2)U biosynthesis bifunctional protein</shortName>
    </recommendedName>
    <domain>
        <recommendedName>
            <fullName evidence="10">tRNA (mnm(5)s(2)U34)-methyltransferase</fullName>
            <ecNumber evidence="10">2.1.1.61</ecNumber>
        </recommendedName>
    </domain>
    <domain>
        <recommendedName>
            <fullName evidence="10">FAD-dependent cmnm(5)s(2)U34 oxidoreductase</fullName>
            <ecNumber evidence="10">1.5.-.-</ecNumber>
        </recommendedName>
    </domain>
</protein>
<dbReference type="RefSeq" id="WP_111569560.1">
    <property type="nucleotide sequence ID" value="NZ_PIPK01000007.1"/>
</dbReference>
<dbReference type="AlphaFoldDB" id="A0A327WXG4"/>
<comment type="similarity">
    <text evidence="10">In the N-terminal section; belongs to the methyltransferase superfamily. tRNA (mnm(5)s(2)U34)-methyltransferase family.</text>
</comment>
<dbReference type="Gene3D" id="3.40.50.150">
    <property type="entry name" value="Vaccinia Virus protein VP39"/>
    <property type="match status" value="1"/>
</dbReference>
<sequence>MAQPIQPAQVHFNHLGMPISGQFDDIYFSNHDGAAESEYVFIQGNRLPERWHQWSANYPFVLAETGFGSGLNMLLAAAAFLHHAPSEAQLQLVSFERYPMAAQAIAQALRHWPQLASLSAALLEQYPPCIAGVYRIWLHPRISLDLHLGDVLDTLPSWVSSCNQRVHAWFLDGFAPGKNPDMWQPTLYQAMAKSAAPSCTLATFTAVGDVRRGLQQAGFAMRKRKGYRHKREMLVGHKLSPQMPSLNAHRHRPIRIAIIGGGIAAATMAHSLTLKNSNLDLHIYCADDRLAMGASGNPQGAVYPLLQADYTPTSQFYMQAMHIAKRYYQQYCPADSFFKGMLQLPFSQTIATRQQALLQRTPYPVDIVTPVNSQQHPDLTTLGALSESAMLYSNAGWVRPAAVVNKLVALSGASLHFNHIVNRIERSQHGWRLHSQNATTVGTDCNADSFDHVVWATGAGLAVRGGESLTIRPVGGQVTQVATTAQSEKLHAVVCHKGYLTPADNGQHCLGATFTPLTAAQINQYMETTCGSPLEADNQANMQLHAKHTQLQVGAVTAQRRSVRAATPDHLPLIGAHPAHSHPGVWVFAGLGSRGLTSAPWAADYLSDQILGRAVACDARIQKATDSRRQRNT</sequence>
<dbReference type="NCBIfam" id="TIGR03197">
    <property type="entry name" value="MnmC_Cterm"/>
    <property type="match status" value="1"/>
</dbReference>
<dbReference type="EC" id="1.5.-.-" evidence="10"/>
<evidence type="ECO:0000256" key="9">
    <source>
        <dbReference type="ARBA" id="ARBA00023268"/>
    </source>
</evidence>
<keyword evidence="2 10" id="KW-0489">Methyltransferase</keyword>
<keyword evidence="7 10" id="KW-0274">FAD</keyword>
<dbReference type="GO" id="GO:0016645">
    <property type="term" value="F:oxidoreductase activity, acting on the CH-NH group of donors"/>
    <property type="evidence" value="ECO:0007669"/>
    <property type="project" value="InterPro"/>
</dbReference>
<evidence type="ECO:0000256" key="7">
    <source>
        <dbReference type="ARBA" id="ARBA00022827"/>
    </source>
</evidence>
<evidence type="ECO:0000256" key="2">
    <source>
        <dbReference type="ARBA" id="ARBA00022603"/>
    </source>
</evidence>
<evidence type="ECO:0000256" key="3">
    <source>
        <dbReference type="ARBA" id="ARBA00022630"/>
    </source>
</evidence>
<dbReference type="Pfam" id="PF01266">
    <property type="entry name" value="DAO"/>
    <property type="match status" value="1"/>
</dbReference>
<evidence type="ECO:0000313" key="13">
    <source>
        <dbReference type="EMBL" id="RAJ96904.1"/>
    </source>
</evidence>
<dbReference type="GO" id="GO:0005737">
    <property type="term" value="C:cytoplasm"/>
    <property type="evidence" value="ECO:0007669"/>
    <property type="project" value="UniProtKB-SubCell"/>
</dbReference>
<keyword evidence="6 10" id="KW-0819">tRNA processing</keyword>
<dbReference type="InterPro" id="IPR029063">
    <property type="entry name" value="SAM-dependent_MTases_sf"/>
</dbReference>
<dbReference type="GO" id="GO:0050660">
    <property type="term" value="F:flavin adenine dinucleotide binding"/>
    <property type="evidence" value="ECO:0007669"/>
    <property type="project" value="UniProtKB-UniRule"/>
</dbReference>
<evidence type="ECO:0000313" key="16">
    <source>
        <dbReference type="Proteomes" id="UP000287865"/>
    </source>
</evidence>
<evidence type="ECO:0000256" key="4">
    <source>
        <dbReference type="ARBA" id="ARBA00022679"/>
    </source>
</evidence>
<evidence type="ECO:0000313" key="14">
    <source>
        <dbReference type="EMBL" id="RUO24158.1"/>
    </source>
</evidence>
<keyword evidence="5 10" id="KW-0949">S-adenosyl-L-methionine</keyword>
<dbReference type="InterPro" id="IPR047785">
    <property type="entry name" value="tRNA_MNMC2"/>
</dbReference>
<comment type="function">
    <text evidence="10">Catalyzes the last two steps in the biosynthesis of 5-methylaminomethyl-2-thiouridine (mnm(5)s(2)U) at the wobble position (U34) in tRNA. Catalyzes the FAD-dependent demodification of cmnm(5)s(2)U34 to nm(5)s(2)U34, followed by the transfer of a methyl group from S-adenosyl-L-methionine to nm(5)s(2)U34, to form mnm(5)s(2)U34.</text>
</comment>
<dbReference type="InterPro" id="IPR017610">
    <property type="entry name" value="tRNA_S-uridine_synth_MnmC_C"/>
</dbReference>
<comment type="subcellular location">
    <subcellularLocation>
        <location evidence="10">Cytoplasm</location>
    </subcellularLocation>
</comment>